<dbReference type="InterPro" id="IPR000847">
    <property type="entry name" value="LysR_HTH_N"/>
</dbReference>
<dbReference type="InterPro" id="IPR036388">
    <property type="entry name" value="WH-like_DNA-bd_sf"/>
</dbReference>
<dbReference type="Gene3D" id="1.10.10.10">
    <property type="entry name" value="Winged helix-like DNA-binding domain superfamily/Winged helix DNA-binding domain"/>
    <property type="match status" value="1"/>
</dbReference>
<organism evidence="6 7">
    <name type="scientific">Candidatus Gemmiger avistercoris</name>
    <dbReference type="NCBI Taxonomy" id="2838606"/>
    <lineage>
        <taxon>Bacteria</taxon>
        <taxon>Bacillati</taxon>
        <taxon>Bacillota</taxon>
        <taxon>Clostridia</taxon>
        <taxon>Eubacteriales</taxon>
        <taxon>Gemmiger</taxon>
    </lineage>
</organism>
<sequence>MNIDQLQFFLTVADTLNFARAAEQLHVTQPAVTQQIHALERELGVPLFRRTTRTVRITEEGLAFLDDAREIVARAERARLRFHSADSEIIRTLSIASQSAVVLGRIVPALEALAHRWPDLHPRLQIVPHQHIFSLLEEGHLDAALAFRPEHLRKPRAVYRELCRTRLVCAVRRDHPLAGQECVAPARLAGEKLVLFQPHPDGRPGPNGLLTAHPPKDLYFCETPEATGILVQAGFGVALLPELLAPRLPDLKLLVLQQTEPVSFGVYCRAQQNDALLKDLIRSLRQLDWPLP</sequence>
<proteinExistence type="inferred from homology"/>
<comment type="caution">
    <text evidence="6">The sequence shown here is derived from an EMBL/GenBank/DDBJ whole genome shotgun (WGS) entry which is preliminary data.</text>
</comment>
<evidence type="ECO:0000313" key="7">
    <source>
        <dbReference type="Proteomes" id="UP000824105"/>
    </source>
</evidence>
<dbReference type="Pfam" id="PF00126">
    <property type="entry name" value="HTH_1"/>
    <property type="match status" value="1"/>
</dbReference>
<reference evidence="6" key="1">
    <citation type="journal article" date="2021" name="PeerJ">
        <title>Extensive microbial diversity within the chicken gut microbiome revealed by metagenomics and culture.</title>
        <authorList>
            <person name="Gilroy R."/>
            <person name="Ravi A."/>
            <person name="Getino M."/>
            <person name="Pursley I."/>
            <person name="Horton D.L."/>
            <person name="Alikhan N.F."/>
            <person name="Baker D."/>
            <person name="Gharbi K."/>
            <person name="Hall N."/>
            <person name="Watson M."/>
            <person name="Adriaenssens E.M."/>
            <person name="Foster-Nyarko E."/>
            <person name="Jarju S."/>
            <person name="Secka A."/>
            <person name="Antonio M."/>
            <person name="Oren A."/>
            <person name="Chaudhuri R.R."/>
            <person name="La Ragione R."/>
            <person name="Hildebrand F."/>
            <person name="Pallen M.J."/>
        </authorList>
    </citation>
    <scope>NUCLEOTIDE SEQUENCE</scope>
    <source>
        <strain evidence="6">CHK188-11489</strain>
    </source>
</reference>
<dbReference type="EMBL" id="DXBF01000034">
    <property type="protein sequence ID" value="HIZ61944.1"/>
    <property type="molecule type" value="Genomic_DNA"/>
</dbReference>
<dbReference type="PROSITE" id="PS50931">
    <property type="entry name" value="HTH_LYSR"/>
    <property type="match status" value="1"/>
</dbReference>
<dbReference type="PANTHER" id="PTHR30346:SF0">
    <property type="entry name" value="HCA OPERON TRANSCRIPTIONAL ACTIVATOR HCAR"/>
    <property type="match status" value="1"/>
</dbReference>
<evidence type="ECO:0000313" key="6">
    <source>
        <dbReference type="EMBL" id="HIZ61944.1"/>
    </source>
</evidence>
<dbReference type="Pfam" id="PF03466">
    <property type="entry name" value="LysR_substrate"/>
    <property type="match status" value="1"/>
</dbReference>
<dbReference type="GO" id="GO:0003677">
    <property type="term" value="F:DNA binding"/>
    <property type="evidence" value="ECO:0007669"/>
    <property type="project" value="UniProtKB-KW"/>
</dbReference>
<name>A0A9D2JQ77_9FIRM</name>
<evidence type="ECO:0000259" key="5">
    <source>
        <dbReference type="PROSITE" id="PS50931"/>
    </source>
</evidence>
<keyword evidence="3" id="KW-0238">DNA-binding</keyword>
<dbReference type="GO" id="GO:0032993">
    <property type="term" value="C:protein-DNA complex"/>
    <property type="evidence" value="ECO:0007669"/>
    <property type="project" value="TreeGrafter"/>
</dbReference>
<evidence type="ECO:0000256" key="2">
    <source>
        <dbReference type="ARBA" id="ARBA00023015"/>
    </source>
</evidence>
<comment type="similarity">
    <text evidence="1">Belongs to the LysR transcriptional regulatory family.</text>
</comment>
<feature type="domain" description="HTH lysR-type" evidence="5">
    <location>
        <begin position="1"/>
        <end position="58"/>
    </location>
</feature>
<evidence type="ECO:0000256" key="3">
    <source>
        <dbReference type="ARBA" id="ARBA00023125"/>
    </source>
</evidence>
<accession>A0A9D2JQ77</accession>
<dbReference type="FunFam" id="1.10.10.10:FF:000001">
    <property type="entry name" value="LysR family transcriptional regulator"/>
    <property type="match status" value="1"/>
</dbReference>
<reference evidence="6" key="2">
    <citation type="submission" date="2021-04" db="EMBL/GenBank/DDBJ databases">
        <authorList>
            <person name="Gilroy R."/>
        </authorList>
    </citation>
    <scope>NUCLEOTIDE SEQUENCE</scope>
    <source>
        <strain evidence="6">CHK188-11489</strain>
    </source>
</reference>
<evidence type="ECO:0000256" key="4">
    <source>
        <dbReference type="ARBA" id="ARBA00023163"/>
    </source>
</evidence>
<keyword evidence="2" id="KW-0805">Transcription regulation</keyword>
<dbReference type="AlphaFoldDB" id="A0A9D2JQ77"/>
<protein>
    <submittedName>
        <fullName evidence="6">LysR family transcriptional regulator</fullName>
    </submittedName>
</protein>
<dbReference type="PRINTS" id="PR00039">
    <property type="entry name" value="HTHLYSR"/>
</dbReference>
<dbReference type="InterPro" id="IPR005119">
    <property type="entry name" value="LysR_subst-bd"/>
</dbReference>
<dbReference type="SUPFAM" id="SSF46785">
    <property type="entry name" value="Winged helix' DNA-binding domain"/>
    <property type="match status" value="1"/>
</dbReference>
<dbReference type="InterPro" id="IPR036390">
    <property type="entry name" value="WH_DNA-bd_sf"/>
</dbReference>
<dbReference type="SUPFAM" id="SSF53850">
    <property type="entry name" value="Periplasmic binding protein-like II"/>
    <property type="match status" value="1"/>
</dbReference>
<dbReference type="Proteomes" id="UP000824105">
    <property type="component" value="Unassembled WGS sequence"/>
</dbReference>
<dbReference type="Gene3D" id="3.40.190.290">
    <property type="match status" value="1"/>
</dbReference>
<dbReference type="PANTHER" id="PTHR30346">
    <property type="entry name" value="TRANSCRIPTIONAL DUAL REGULATOR HCAR-RELATED"/>
    <property type="match status" value="1"/>
</dbReference>
<gene>
    <name evidence="6" type="ORF">H9724_04150</name>
</gene>
<evidence type="ECO:0000256" key="1">
    <source>
        <dbReference type="ARBA" id="ARBA00009437"/>
    </source>
</evidence>
<dbReference type="CDD" id="cd05466">
    <property type="entry name" value="PBP2_LTTR_substrate"/>
    <property type="match status" value="1"/>
</dbReference>
<keyword evidence="4" id="KW-0804">Transcription</keyword>
<dbReference type="GO" id="GO:0003700">
    <property type="term" value="F:DNA-binding transcription factor activity"/>
    <property type="evidence" value="ECO:0007669"/>
    <property type="project" value="InterPro"/>
</dbReference>